<sequence>MLSQPSRLFPYAVYTKQNVMFALLLMVTLAIEILAVSTLTHSGSLPDLDRAESFSSDSVGVQTIIHAPQELSSHGKGDTLQRDQDQVRATLNSLQSKTLSELRKNDLKLFFFDGPSGTQQMQRLKDTQEVIDSMSRGKSSLAYIKVGHFGNQHNDEETEYRLHALRGRLSDIFDKRKTNPDDYVWSQHVSSRLGPNPNAQKIWNDIMKSELEVQQFKKKSQGFFGKFYSIWKYLFDNQTWQEQTFRQSLRRIRIELQKRQPTRQERAILQLEKIQAAGFSITKKEQQLAEKLSKFSRVASSMNSPVDKRLSTNEDKLLKEISRRTIAVRRNEQASELVRKLKNTPKGVELFRDSPQDLELIASALKELASKEQEGKVWTPTETYFLAALKIESKGLGKKKSNLDQILAALKKQKAYDVLHEARAHIHENVEEALKMEKLEAKLIARSKVTDEDIAEVAKLAKQYYRLKKLADTPLHLDVIRVARNEALSQEERAIRLLEDTKAHTELHESQAKLLHKLKQGSPLVDIPEEGKKWVRHLVKSLTTHSPIQLDKAQEFEKALHGTQEWMSIQHAHKSTKARFYDEVVRSRPAIEWWIEKSSKSSPAPKDYEKHLTFTERCQVLVLSKVFRPNQYLPSLEDLALERLEALSKLRHLTIQEGKLCIRLRDPEKGSEMINTPDAKKMIQNLATEANVVRICKPTPEDQKLVLRLAQNVNIGFLPDNAWQKLHYLFLDELEELGHLMSLKDTDNKFKDATKFSQIMALLMKASDRMNLDPHLTASDDVTNFLIWDAQKERIAPPPERRYIDHLHAILDARGKSKRK</sequence>
<keyword evidence="3" id="KW-1185">Reference proteome</keyword>
<dbReference type="GeneID" id="77804600"/>
<keyword evidence="1" id="KW-1133">Transmembrane helix</keyword>
<gene>
    <name evidence="2" type="ORF">PtA15_15A52</name>
</gene>
<keyword evidence="1" id="KW-0472">Membrane</keyword>
<proteinExistence type="predicted"/>
<protein>
    <submittedName>
        <fullName evidence="2">Uncharacterized protein</fullName>
    </submittedName>
</protein>
<keyword evidence="1" id="KW-0812">Transmembrane</keyword>
<evidence type="ECO:0000313" key="3">
    <source>
        <dbReference type="Proteomes" id="UP001164743"/>
    </source>
</evidence>
<evidence type="ECO:0000313" key="2">
    <source>
        <dbReference type="EMBL" id="WAQ91663.1"/>
    </source>
</evidence>
<reference evidence="2" key="1">
    <citation type="submission" date="2022-10" db="EMBL/GenBank/DDBJ databases">
        <title>Puccinia triticina Genome sequencing and assembly.</title>
        <authorList>
            <person name="Li C."/>
        </authorList>
    </citation>
    <scope>NUCLEOTIDE SEQUENCE</scope>
    <source>
        <strain evidence="2">Pt15</strain>
    </source>
</reference>
<dbReference type="Proteomes" id="UP001164743">
    <property type="component" value="Chromosome 15A"/>
</dbReference>
<organism evidence="2 3">
    <name type="scientific">Puccinia triticina</name>
    <dbReference type="NCBI Taxonomy" id="208348"/>
    <lineage>
        <taxon>Eukaryota</taxon>
        <taxon>Fungi</taxon>
        <taxon>Dikarya</taxon>
        <taxon>Basidiomycota</taxon>
        <taxon>Pucciniomycotina</taxon>
        <taxon>Pucciniomycetes</taxon>
        <taxon>Pucciniales</taxon>
        <taxon>Pucciniaceae</taxon>
        <taxon>Puccinia</taxon>
    </lineage>
</organism>
<name>A0ABY7D4Z1_9BASI</name>
<dbReference type="RefSeq" id="XP_053027218.1">
    <property type="nucleotide sequence ID" value="XM_053163706.1"/>
</dbReference>
<evidence type="ECO:0000256" key="1">
    <source>
        <dbReference type="SAM" id="Phobius"/>
    </source>
</evidence>
<accession>A0ABY7D4Z1</accession>
<feature type="transmembrane region" description="Helical" evidence="1">
    <location>
        <begin position="21"/>
        <end position="40"/>
    </location>
</feature>
<dbReference type="EMBL" id="CP110435">
    <property type="protein sequence ID" value="WAQ91663.1"/>
    <property type="molecule type" value="Genomic_DNA"/>
</dbReference>